<dbReference type="AlphaFoldDB" id="A0A5C3PF92"/>
<accession>A0A5C3PF92</accession>
<sequence>MIVRSRSIAHGPDIGTAGEPQMFTVVGPAASSSLSSSSCLFSSTSCVRLDLVLRGNSLHRLLCTRQRPGSSRTCCADSWRSSGTCRSGSYVYECGVVTSRCSSYAEARARCMRALATLCTRRDDARRTSCRCVRLVSRLTTPARVCDSLQTVLRLQTTAHLAGSWSKFHPMPAILLVTRSRPTLRRLLDQEKSLCALITIAPTADRDIERLVVGGLRGGPRCGAESILWPCPVCLRGRPKEYVLRVRTGQAVDFALKGSLTCTLRLRLSCGTAVRLVPGPEGGEARCLAPAKAGTLLLGYCTSLAAARLLRVRRRFVLRWCVLEARTGERVTMTNRLLARVDEYPDCSG</sequence>
<name>A0A5C3PF92_9APHY</name>
<dbReference type="Proteomes" id="UP000308197">
    <property type="component" value="Unassembled WGS sequence"/>
</dbReference>
<evidence type="ECO:0000313" key="1">
    <source>
        <dbReference type="EMBL" id="TFK87278.1"/>
    </source>
</evidence>
<reference evidence="1 2" key="1">
    <citation type="journal article" date="2019" name="Nat. Ecol. Evol.">
        <title>Megaphylogeny resolves global patterns of mushroom evolution.</title>
        <authorList>
            <person name="Varga T."/>
            <person name="Krizsan K."/>
            <person name="Foldi C."/>
            <person name="Dima B."/>
            <person name="Sanchez-Garcia M."/>
            <person name="Sanchez-Ramirez S."/>
            <person name="Szollosi G.J."/>
            <person name="Szarkandi J.G."/>
            <person name="Papp V."/>
            <person name="Albert L."/>
            <person name="Andreopoulos W."/>
            <person name="Angelini C."/>
            <person name="Antonin V."/>
            <person name="Barry K.W."/>
            <person name="Bougher N.L."/>
            <person name="Buchanan P."/>
            <person name="Buyck B."/>
            <person name="Bense V."/>
            <person name="Catcheside P."/>
            <person name="Chovatia M."/>
            <person name="Cooper J."/>
            <person name="Damon W."/>
            <person name="Desjardin D."/>
            <person name="Finy P."/>
            <person name="Geml J."/>
            <person name="Haridas S."/>
            <person name="Hughes K."/>
            <person name="Justo A."/>
            <person name="Karasinski D."/>
            <person name="Kautmanova I."/>
            <person name="Kiss B."/>
            <person name="Kocsube S."/>
            <person name="Kotiranta H."/>
            <person name="LaButti K.M."/>
            <person name="Lechner B.E."/>
            <person name="Liimatainen K."/>
            <person name="Lipzen A."/>
            <person name="Lukacs Z."/>
            <person name="Mihaltcheva S."/>
            <person name="Morgado L.N."/>
            <person name="Niskanen T."/>
            <person name="Noordeloos M.E."/>
            <person name="Ohm R.A."/>
            <person name="Ortiz-Santana B."/>
            <person name="Ovrebo C."/>
            <person name="Racz N."/>
            <person name="Riley R."/>
            <person name="Savchenko A."/>
            <person name="Shiryaev A."/>
            <person name="Soop K."/>
            <person name="Spirin V."/>
            <person name="Szebenyi C."/>
            <person name="Tomsovsky M."/>
            <person name="Tulloss R.E."/>
            <person name="Uehling J."/>
            <person name="Grigoriev I.V."/>
            <person name="Vagvolgyi C."/>
            <person name="Papp T."/>
            <person name="Martin F.M."/>
            <person name="Miettinen O."/>
            <person name="Hibbett D.S."/>
            <person name="Nagy L.G."/>
        </authorList>
    </citation>
    <scope>NUCLEOTIDE SEQUENCE [LARGE SCALE GENOMIC DNA]</scope>
    <source>
        <strain evidence="1 2">HHB13444</strain>
    </source>
</reference>
<protein>
    <submittedName>
        <fullName evidence="1">Uncharacterized protein</fullName>
    </submittedName>
</protein>
<keyword evidence="2" id="KW-1185">Reference proteome</keyword>
<dbReference type="InParanoid" id="A0A5C3PF92"/>
<dbReference type="EMBL" id="ML211161">
    <property type="protein sequence ID" value="TFK87278.1"/>
    <property type="molecule type" value="Genomic_DNA"/>
</dbReference>
<evidence type="ECO:0000313" key="2">
    <source>
        <dbReference type="Proteomes" id="UP000308197"/>
    </source>
</evidence>
<gene>
    <name evidence="1" type="ORF">K466DRAFT_117700</name>
</gene>
<organism evidence="1 2">
    <name type="scientific">Polyporus arcularius HHB13444</name>
    <dbReference type="NCBI Taxonomy" id="1314778"/>
    <lineage>
        <taxon>Eukaryota</taxon>
        <taxon>Fungi</taxon>
        <taxon>Dikarya</taxon>
        <taxon>Basidiomycota</taxon>
        <taxon>Agaricomycotina</taxon>
        <taxon>Agaricomycetes</taxon>
        <taxon>Polyporales</taxon>
        <taxon>Polyporaceae</taxon>
        <taxon>Polyporus</taxon>
    </lineage>
</organism>
<proteinExistence type="predicted"/>